<sequence length="215" mass="23499">MNEPHPIFMGSPYGLWVCESRSEEKEEKKMGLSNFPSPAEGVLPVLVMNTVLSVALLKNMIKSLLQVMGAIGDSSYLEEDPSSGEAVSSSSGARERRISITQFKSLCNNKSSICRTSSCGSMEECVVCLCGFESDEEINPLKEESSQRLFLLPCGFVLATHHSLGLSGGGKSGRFCSKVAFHLLELGFMKSLPPESKVPCSFRTLKKRFDSEINE</sequence>
<evidence type="ECO:0000313" key="2">
    <source>
        <dbReference type="Proteomes" id="UP001370490"/>
    </source>
</evidence>
<protein>
    <submittedName>
        <fullName evidence="1">Uncharacterized protein</fullName>
    </submittedName>
</protein>
<keyword evidence="2" id="KW-1185">Reference proteome</keyword>
<accession>A0AAN8ZEM9</accession>
<dbReference type="AlphaFoldDB" id="A0AAN8ZEM9"/>
<comment type="caution">
    <text evidence="1">The sequence shown here is derived from an EMBL/GenBank/DDBJ whole genome shotgun (WGS) entry which is preliminary data.</text>
</comment>
<dbReference type="Proteomes" id="UP001370490">
    <property type="component" value="Unassembled WGS sequence"/>
</dbReference>
<dbReference type="PANTHER" id="PTHR47258:SF3">
    <property type="entry name" value="F21J9.24-RELATED"/>
    <property type="match status" value="1"/>
</dbReference>
<dbReference type="EMBL" id="JBAMMX010000011">
    <property type="protein sequence ID" value="KAK6930948.1"/>
    <property type="molecule type" value="Genomic_DNA"/>
</dbReference>
<dbReference type="InterPro" id="IPR044249">
    <property type="entry name" value="XERICO-like"/>
</dbReference>
<reference evidence="1 2" key="1">
    <citation type="submission" date="2023-12" db="EMBL/GenBank/DDBJ databases">
        <title>A high-quality genome assembly for Dillenia turbinata (Dilleniales).</title>
        <authorList>
            <person name="Chanderbali A."/>
        </authorList>
    </citation>
    <scope>NUCLEOTIDE SEQUENCE [LARGE SCALE GENOMIC DNA]</scope>
    <source>
        <strain evidence="1">LSX21</strain>
        <tissue evidence="1">Leaf</tissue>
    </source>
</reference>
<proteinExistence type="predicted"/>
<evidence type="ECO:0000313" key="1">
    <source>
        <dbReference type="EMBL" id="KAK6930948.1"/>
    </source>
</evidence>
<organism evidence="1 2">
    <name type="scientific">Dillenia turbinata</name>
    <dbReference type="NCBI Taxonomy" id="194707"/>
    <lineage>
        <taxon>Eukaryota</taxon>
        <taxon>Viridiplantae</taxon>
        <taxon>Streptophyta</taxon>
        <taxon>Embryophyta</taxon>
        <taxon>Tracheophyta</taxon>
        <taxon>Spermatophyta</taxon>
        <taxon>Magnoliopsida</taxon>
        <taxon>eudicotyledons</taxon>
        <taxon>Gunneridae</taxon>
        <taxon>Pentapetalae</taxon>
        <taxon>Dilleniales</taxon>
        <taxon>Dilleniaceae</taxon>
        <taxon>Dillenia</taxon>
    </lineage>
</organism>
<name>A0AAN8ZEM9_9MAGN</name>
<dbReference type="PANTHER" id="PTHR47258">
    <property type="match status" value="1"/>
</dbReference>
<gene>
    <name evidence="1" type="ORF">RJ641_002741</name>
</gene>